<evidence type="ECO:0000256" key="6">
    <source>
        <dbReference type="RuleBase" id="RU000416"/>
    </source>
</evidence>
<keyword evidence="3 5" id="KW-0949">S-adenosyl-L-methionine</keyword>
<evidence type="ECO:0000313" key="9">
    <source>
        <dbReference type="Proteomes" id="UP001500556"/>
    </source>
</evidence>
<evidence type="ECO:0000256" key="4">
    <source>
        <dbReference type="ARBA" id="ARBA00022747"/>
    </source>
</evidence>
<dbReference type="Proteomes" id="UP001500556">
    <property type="component" value="Unassembled WGS sequence"/>
</dbReference>
<proteinExistence type="inferred from homology"/>
<dbReference type="InterPro" id="IPR001525">
    <property type="entry name" value="C5_MeTfrase"/>
</dbReference>
<evidence type="ECO:0000256" key="2">
    <source>
        <dbReference type="ARBA" id="ARBA00022679"/>
    </source>
</evidence>
<dbReference type="SUPFAM" id="SSF53335">
    <property type="entry name" value="S-adenosyl-L-methionine-dependent methyltransferases"/>
    <property type="match status" value="1"/>
</dbReference>
<evidence type="ECO:0000256" key="5">
    <source>
        <dbReference type="PROSITE-ProRule" id="PRU01016"/>
    </source>
</evidence>
<organism evidence="8 9">
    <name type="scientific">Pedococcus ginsenosidimutans</name>
    <dbReference type="NCBI Taxonomy" id="490570"/>
    <lineage>
        <taxon>Bacteria</taxon>
        <taxon>Bacillati</taxon>
        <taxon>Actinomycetota</taxon>
        <taxon>Actinomycetes</taxon>
        <taxon>Micrococcales</taxon>
        <taxon>Intrasporangiaceae</taxon>
        <taxon>Pedococcus</taxon>
    </lineage>
</organism>
<comment type="caution">
    <text evidence="8">The sequence shown here is derived from an EMBL/GenBank/DDBJ whole genome shotgun (WGS) entry which is preliminary data.</text>
</comment>
<feature type="active site" evidence="5">
    <location>
        <position position="116"/>
    </location>
</feature>
<evidence type="ECO:0000313" key="8">
    <source>
        <dbReference type="EMBL" id="GAA4714608.1"/>
    </source>
</evidence>
<evidence type="ECO:0000256" key="7">
    <source>
        <dbReference type="RuleBase" id="RU000417"/>
    </source>
</evidence>
<name>A0ABP8XT46_9MICO</name>
<keyword evidence="2 5" id="KW-0808">Transferase</keyword>
<dbReference type="PANTHER" id="PTHR46098">
    <property type="entry name" value="TRNA (CYTOSINE(38)-C(5))-METHYLTRANSFERASE"/>
    <property type="match status" value="1"/>
</dbReference>
<dbReference type="Pfam" id="PF00145">
    <property type="entry name" value="DNA_methylase"/>
    <property type="match status" value="1"/>
</dbReference>
<dbReference type="InterPro" id="IPR029063">
    <property type="entry name" value="SAM-dependent_MTases_sf"/>
</dbReference>
<evidence type="ECO:0000256" key="3">
    <source>
        <dbReference type="ARBA" id="ARBA00022691"/>
    </source>
</evidence>
<keyword evidence="1 5" id="KW-0489">Methyltransferase</keyword>
<comment type="catalytic activity">
    <reaction evidence="7">
        <text>a 2'-deoxycytidine in DNA + S-adenosyl-L-methionine = a 5-methyl-2'-deoxycytidine in DNA + S-adenosyl-L-homocysteine + H(+)</text>
        <dbReference type="Rhea" id="RHEA:13681"/>
        <dbReference type="Rhea" id="RHEA-COMP:11369"/>
        <dbReference type="Rhea" id="RHEA-COMP:11370"/>
        <dbReference type="ChEBI" id="CHEBI:15378"/>
        <dbReference type="ChEBI" id="CHEBI:57856"/>
        <dbReference type="ChEBI" id="CHEBI:59789"/>
        <dbReference type="ChEBI" id="CHEBI:85452"/>
        <dbReference type="ChEBI" id="CHEBI:85454"/>
        <dbReference type="EC" id="2.1.1.37"/>
    </reaction>
</comment>
<evidence type="ECO:0000256" key="1">
    <source>
        <dbReference type="ARBA" id="ARBA00022603"/>
    </source>
</evidence>
<accession>A0ABP8XT46</accession>
<dbReference type="PRINTS" id="PR00105">
    <property type="entry name" value="C5METTRFRASE"/>
</dbReference>
<dbReference type="PANTHER" id="PTHR46098:SF1">
    <property type="entry name" value="TRNA (CYTOSINE(38)-C(5))-METHYLTRANSFERASE"/>
    <property type="match status" value="1"/>
</dbReference>
<dbReference type="EC" id="2.1.1.37" evidence="7"/>
<comment type="similarity">
    <text evidence="5 6">Belongs to the class I-like SAM-binding methyltransferase superfamily. C5-methyltransferase family.</text>
</comment>
<dbReference type="EMBL" id="BAABLO010000002">
    <property type="protein sequence ID" value="GAA4714608.1"/>
    <property type="molecule type" value="Genomic_DNA"/>
</dbReference>
<protein>
    <recommendedName>
        <fullName evidence="7">Cytosine-specific methyltransferase</fullName>
        <ecNumber evidence="7">2.1.1.37</ecNumber>
    </recommendedName>
</protein>
<dbReference type="InterPro" id="IPR050750">
    <property type="entry name" value="C5-MTase"/>
</dbReference>
<dbReference type="InterPro" id="IPR018117">
    <property type="entry name" value="C5_DNA_meth_AS"/>
</dbReference>
<dbReference type="NCBIfam" id="TIGR00675">
    <property type="entry name" value="dcm"/>
    <property type="match status" value="1"/>
</dbReference>
<gene>
    <name evidence="8" type="ORF">GCM10025782_08790</name>
</gene>
<reference evidence="9" key="1">
    <citation type="journal article" date="2019" name="Int. J. Syst. Evol. Microbiol.">
        <title>The Global Catalogue of Microorganisms (GCM) 10K type strain sequencing project: providing services to taxonomists for standard genome sequencing and annotation.</title>
        <authorList>
            <consortium name="The Broad Institute Genomics Platform"/>
            <consortium name="The Broad Institute Genome Sequencing Center for Infectious Disease"/>
            <person name="Wu L."/>
            <person name="Ma J."/>
        </authorList>
    </citation>
    <scope>NUCLEOTIDE SEQUENCE [LARGE SCALE GENOMIC DNA]</scope>
    <source>
        <strain evidence="9">JCM 18961</strain>
    </source>
</reference>
<keyword evidence="4" id="KW-0680">Restriction system</keyword>
<dbReference type="Gene3D" id="3.90.120.10">
    <property type="entry name" value="DNA Methylase, subunit A, domain 2"/>
    <property type="match status" value="1"/>
</dbReference>
<dbReference type="Gene3D" id="3.40.50.150">
    <property type="entry name" value="Vaccinia Virus protein VP39"/>
    <property type="match status" value="1"/>
</dbReference>
<dbReference type="PROSITE" id="PS00094">
    <property type="entry name" value="C5_MTASE_1"/>
    <property type="match status" value="1"/>
</dbReference>
<keyword evidence="9" id="KW-1185">Reference proteome</keyword>
<dbReference type="PROSITE" id="PS51679">
    <property type="entry name" value="SAM_MT_C5"/>
    <property type="match status" value="1"/>
</dbReference>
<sequence length="498" mass="55607">MNFVLPLQFTAAARELDLADWSAKLASMSKRSAPFAYVDLFAGIGGFHAMLEHAGGRCVYVSEIDREARNTYLHNWVDHLPEAERPIINTDITIDTPEDAPVNVPAHDVLAAGFPCQPFSKSGFQRGMDEARGTLFWNIARILEERKPSIVLLENVRNLAGPRHRHEWDVIIQTLREIGYRVSSTPSVFSPHFLPPSLGGTPQVRDRVFILGTYVGPARAMAETDVAPTVVRGPVQGWNVQNWDTDWILDDDTSIPGVEKYRLTADETEWINVWDDLVQRMWSARGVRLPGFPLWADSWIPERGLDPMELDALPQWKSDILVKNARFYDDHRDIIGSWKKANPAFASFPASRRKLEWQAQDTASLWDTVMHFRPSGIRAKAPTYLPALVAITQTSIIGSRRRRLTPHEAARLQGFGRDFSFGGQRDQASYKQVGNGVAVGAAWHVFRTHVERDASDLPSRLVRAVLSASVRPTGNALAEAALIHEEELTAPLSGTLAG</sequence>